<name>A0ABW3HH04_9GAMM</name>
<keyword evidence="3" id="KW-0804">Transcription</keyword>
<dbReference type="Gene3D" id="1.10.10.60">
    <property type="entry name" value="Homeodomain-like"/>
    <property type="match status" value="1"/>
</dbReference>
<dbReference type="PROSITE" id="PS01124">
    <property type="entry name" value="HTH_ARAC_FAMILY_2"/>
    <property type="match status" value="1"/>
</dbReference>
<comment type="caution">
    <text evidence="5">The sequence shown here is derived from an EMBL/GenBank/DDBJ whole genome shotgun (WGS) entry which is preliminary data.</text>
</comment>
<dbReference type="Pfam" id="PF12833">
    <property type="entry name" value="HTH_18"/>
    <property type="match status" value="1"/>
</dbReference>
<protein>
    <submittedName>
        <fullName evidence="5">Helix-turn-helix domain-containing protein</fullName>
    </submittedName>
</protein>
<keyword evidence="2" id="KW-0238">DNA-binding</keyword>
<feature type="domain" description="HTH araC/xylS-type" evidence="4">
    <location>
        <begin position="162"/>
        <end position="259"/>
    </location>
</feature>
<dbReference type="RefSeq" id="WP_379070151.1">
    <property type="nucleotide sequence ID" value="NZ_JBHTIT010000001.1"/>
</dbReference>
<gene>
    <name evidence="5" type="ORF">ACFQ0F_06005</name>
</gene>
<evidence type="ECO:0000313" key="5">
    <source>
        <dbReference type="EMBL" id="MFD0949945.1"/>
    </source>
</evidence>
<keyword evidence="1" id="KW-0805">Transcription regulation</keyword>
<organism evidence="5 6">
    <name type="scientific">Paraperlucidibaca wandonensis</name>
    <dbReference type="NCBI Taxonomy" id="1268273"/>
    <lineage>
        <taxon>Bacteria</taxon>
        <taxon>Pseudomonadati</taxon>
        <taxon>Pseudomonadota</taxon>
        <taxon>Gammaproteobacteria</taxon>
        <taxon>Moraxellales</taxon>
        <taxon>Moraxellaceae</taxon>
        <taxon>Paraperlucidibaca</taxon>
    </lineage>
</organism>
<proteinExistence type="predicted"/>
<keyword evidence="6" id="KW-1185">Reference proteome</keyword>
<dbReference type="InterPro" id="IPR018060">
    <property type="entry name" value="HTH_AraC"/>
</dbReference>
<dbReference type="SMART" id="SM00342">
    <property type="entry name" value="HTH_ARAC"/>
    <property type="match status" value="1"/>
</dbReference>
<evidence type="ECO:0000256" key="2">
    <source>
        <dbReference type="ARBA" id="ARBA00023125"/>
    </source>
</evidence>
<accession>A0ABW3HH04</accession>
<dbReference type="Proteomes" id="UP001597044">
    <property type="component" value="Unassembled WGS sequence"/>
</dbReference>
<evidence type="ECO:0000259" key="4">
    <source>
        <dbReference type="PROSITE" id="PS01124"/>
    </source>
</evidence>
<dbReference type="InterPro" id="IPR050204">
    <property type="entry name" value="AraC_XylS_family_regulators"/>
</dbReference>
<evidence type="ECO:0000313" key="6">
    <source>
        <dbReference type="Proteomes" id="UP001597044"/>
    </source>
</evidence>
<dbReference type="InterPro" id="IPR009057">
    <property type="entry name" value="Homeodomain-like_sf"/>
</dbReference>
<dbReference type="EMBL" id="JBHTIT010000001">
    <property type="protein sequence ID" value="MFD0949945.1"/>
    <property type="molecule type" value="Genomic_DNA"/>
</dbReference>
<dbReference type="SUPFAM" id="SSF46689">
    <property type="entry name" value="Homeodomain-like"/>
    <property type="match status" value="2"/>
</dbReference>
<evidence type="ECO:0000256" key="1">
    <source>
        <dbReference type="ARBA" id="ARBA00023015"/>
    </source>
</evidence>
<reference evidence="6" key="1">
    <citation type="journal article" date="2019" name="Int. J. Syst. Evol. Microbiol.">
        <title>The Global Catalogue of Microorganisms (GCM) 10K type strain sequencing project: providing services to taxonomists for standard genome sequencing and annotation.</title>
        <authorList>
            <consortium name="The Broad Institute Genomics Platform"/>
            <consortium name="The Broad Institute Genome Sequencing Center for Infectious Disease"/>
            <person name="Wu L."/>
            <person name="Ma J."/>
        </authorList>
    </citation>
    <scope>NUCLEOTIDE SEQUENCE [LARGE SCALE GENOMIC DNA]</scope>
    <source>
        <strain evidence="6">CCUG 63419</strain>
    </source>
</reference>
<sequence length="273" mass="30493">MSLMQLKHPAPNGVTVYYWPTSLILLAPSLLLDRPTSPLCATLRVACGKPYIIDVNGQQITTRASLVAPGAIRNKLIALDSDIALFYIPLDAPSMHKVKELLGSQELLNFSIEKFEHLLPNIRKAATDTVSSAEAGYLMDDVIEAMIGEKIKERAPIDLRVKQLLKVLANTPFNEVSVDVLCEQVHLSPSRLRHLFKKEVGFTIQQYARWLAVWRACLLWQRGRQFTDVALEAGFHDLSHVDHAFNEVFGINPTNVIDPSFVRLINCAPEASL</sequence>
<evidence type="ECO:0000256" key="3">
    <source>
        <dbReference type="ARBA" id="ARBA00023163"/>
    </source>
</evidence>
<dbReference type="PANTHER" id="PTHR46796">
    <property type="entry name" value="HTH-TYPE TRANSCRIPTIONAL ACTIVATOR RHAS-RELATED"/>
    <property type="match status" value="1"/>
</dbReference>